<dbReference type="InterPro" id="IPR039422">
    <property type="entry name" value="MarR/SlyA-like"/>
</dbReference>
<dbReference type="Proteomes" id="UP000613011">
    <property type="component" value="Unassembled WGS sequence"/>
</dbReference>
<comment type="caution">
    <text evidence="2">The sequence shown here is derived from an EMBL/GenBank/DDBJ whole genome shotgun (WGS) entry which is preliminary data.</text>
</comment>
<evidence type="ECO:0000313" key="2">
    <source>
        <dbReference type="EMBL" id="MBL0422983.1"/>
    </source>
</evidence>
<evidence type="ECO:0000259" key="1">
    <source>
        <dbReference type="PROSITE" id="PS50995"/>
    </source>
</evidence>
<dbReference type="PRINTS" id="PR00598">
    <property type="entry name" value="HTHMARR"/>
</dbReference>
<dbReference type="SUPFAM" id="SSF46785">
    <property type="entry name" value="Winged helix' DNA-binding domain"/>
    <property type="match status" value="1"/>
</dbReference>
<keyword evidence="3" id="KW-1185">Reference proteome</keyword>
<accession>A0A936ZMN3</accession>
<dbReference type="InterPro" id="IPR000835">
    <property type="entry name" value="HTH_MarR-typ"/>
</dbReference>
<dbReference type="EMBL" id="JAEQNA010000010">
    <property type="protein sequence ID" value="MBL0422983.1"/>
    <property type="molecule type" value="Genomic_DNA"/>
</dbReference>
<dbReference type="PANTHER" id="PTHR33164">
    <property type="entry name" value="TRANSCRIPTIONAL REGULATOR, MARR FAMILY"/>
    <property type="match status" value="1"/>
</dbReference>
<dbReference type="InterPro" id="IPR036388">
    <property type="entry name" value="WH-like_DNA-bd_sf"/>
</dbReference>
<evidence type="ECO:0000313" key="3">
    <source>
        <dbReference type="Proteomes" id="UP000613011"/>
    </source>
</evidence>
<organism evidence="2 3">
    <name type="scientific">Ramlibacter aurantiacus</name>
    <dbReference type="NCBI Taxonomy" id="2801330"/>
    <lineage>
        <taxon>Bacteria</taxon>
        <taxon>Pseudomonadati</taxon>
        <taxon>Pseudomonadota</taxon>
        <taxon>Betaproteobacteria</taxon>
        <taxon>Burkholderiales</taxon>
        <taxon>Comamonadaceae</taxon>
        <taxon>Ramlibacter</taxon>
    </lineage>
</organism>
<protein>
    <submittedName>
        <fullName evidence="2">Winged helix-turn-helix transcriptional regulator</fullName>
    </submittedName>
</protein>
<dbReference type="PROSITE" id="PS50995">
    <property type="entry name" value="HTH_MARR_2"/>
    <property type="match status" value="1"/>
</dbReference>
<name>A0A936ZMN3_9BURK</name>
<dbReference type="AlphaFoldDB" id="A0A936ZMN3"/>
<dbReference type="InterPro" id="IPR036390">
    <property type="entry name" value="WH_DNA-bd_sf"/>
</dbReference>
<dbReference type="PANTHER" id="PTHR33164:SF95">
    <property type="entry name" value="TRANSCRIPTIONAL REGULATOR"/>
    <property type="match status" value="1"/>
</dbReference>
<dbReference type="Pfam" id="PF12802">
    <property type="entry name" value="MarR_2"/>
    <property type="match status" value="1"/>
</dbReference>
<gene>
    <name evidence="2" type="ORF">JI739_21785</name>
</gene>
<feature type="domain" description="HTH marR-type" evidence="1">
    <location>
        <begin position="17"/>
        <end position="146"/>
    </location>
</feature>
<reference evidence="2" key="1">
    <citation type="submission" date="2021-01" db="EMBL/GenBank/DDBJ databases">
        <title>Ramlibacter sp. strain AW1 16S ribosomal RNA gene Genome sequencing and assembly.</title>
        <authorList>
            <person name="Kang M."/>
        </authorList>
    </citation>
    <scope>NUCLEOTIDE SEQUENCE</scope>
    <source>
        <strain evidence="2">AW1</strain>
    </source>
</reference>
<dbReference type="GO" id="GO:0003700">
    <property type="term" value="F:DNA-binding transcription factor activity"/>
    <property type="evidence" value="ECO:0007669"/>
    <property type="project" value="InterPro"/>
</dbReference>
<dbReference type="Gene3D" id="1.10.10.10">
    <property type="entry name" value="Winged helix-like DNA-binding domain superfamily/Winged helix DNA-binding domain"/>
    <property type="match status" value="1"/>
</dbReference>
<proteinExistence type="predicted"/>
<dbReference type="GO" id="GO:0006950">
    <property type="term" value="P:response to stress"/>
    <property type="evidence" value="ECO:0007669"/>
    <property type="project" value="TreeGrafter"/>
</dbReference>
<dbReference type="SMART" id="SM00347">
    <property type="entry name" value="HTH_MARR"/>
    <property type="match status" value="1"/>
</dbReference>
<dbReference type="RefSeq" id="WP_201686109.1">
    <property type="nucleotide sequence ID" value="NZ_JAEQNA010000010.1"/>
</dbReference>
<sequence>MTTHEPMPADRLPPDLQDMPGYLIRRAKQKTTNCFEPITAGHKLTPQQYAILEATLLHPDIDQNELGERVALDGSTLGDVVVRLEQRGLLQRRVDGRHRRLTLSAQGQALLEQVQPAVERAQQQILHPLTAREREQLLRLLSKLVGVNNRWYSRGTRRR</sequence>